<keyword evidence="2" id="KW-1185">Reference proteome</keyword>
<comment type="caution">
    <text evidence="1">The sequence shown here is derived from an EMBL/GenBank/DDBJ whole genome shotgun (WGS) entry which is preliminary data.</text>
</comment>
<name>A0ABX1PUL4_9RHOO</name>
<evidence type="ECO:0000313" key="1">
    <source>
        <dbReference type="EMBL" id="NMG43048.1"/>
    </source>
</evidence>
<dbReference type="EMBL" id="WTVN01000004">
    <property type="protein sequence ID" value="NMG43048.1"/>
    <property type="molecule type" value="Genomic_DNA"/>
</dbReference>
<accession>A0ABX1PUL4</accession>
<dbReference type="Pfam" id="PF04663">
    <property type="entry name" value="Phenol_monoox"/>
    <property type="match status" value="1"/>
</dbReference>
<dbReference type="Proteomes" id="UP000623795">
    <property type="component" value="Unassembled WGS sequence"/>
</dbReference>
<reference evidence="1 2" key="1">
    <citation type="submission" date="2019-12" db="EMBL/GenBank/DDBJ databases">
        <title>Comparative genomics gives insights into the taxonomy of the Azoarcus-Aromatoleum group and reveals separate origins of nif in the plant-associated Azoarcus and non-plant-associated Aromatoleum sub-groups.</title>
        <authorList>
            <person name="Lafos M."/>
            <person name="Maluk M."/>
            <person name="Batista M."/>
            <person name="Junghare M."/>
            <person name="Carmona M."/>
            <person name="Faoro H."/>
            <person name="Cruz L.M."/>
            <person name="Battistoni F."/>
            <person name="De Souza E."/>
            <person name="Pedrosa F."/>
            <person name="Chen W.-M."/>
            <person name="Poole P.S."/>
            <person name="Dixon R.A."/>
            <person name="James E.K."/>
        </authorList>
    </citation>
    <scope>NUCLEOTIDE SEQUENCE [LARGE SCALE GENOMIC DNA]</scope>
    <source>
        <strain evidence="1 2">Td21</strain>
    </source>
</reference>
<sequence length="118" mass="13154">MTVAATKEYVGVARDRVGNFNGKQLVYASWDHHLLFAAPFLLYAAPQMSFRELVEGPLTALVQPDPDGAAIDWTQVEWLKSNQPWTPDFERSLADNGIGHKDQIRFRTPNLTTLAVAA</sequence>
<organism evidence="1 2">
    <name type="scientific">Aromatoleum toluvorans</name>
    <dbReference type="NCBI Taxonomy" id="92002"/>
    <lineage>
        <taxon>Bacteria</taxon>
        <taxon>Pseudomonadati</taxon>
        <taxon>Pseudomonadota</taxon>
        <taxon>Betaproteobacteria</taxon>
        <taxon>Rhodocyclales</taxon>
        <taxon>Rhodocyclaceae</taxon>
        <taxon>Aromatoleum</taxon>
    </lineage>
</organism>
<gene>
    <name evidence="1" type="ORF">GPA22_04805</name>
</gene>
<dbReference type="Gene3D" id="3.10.20.560">
    <property type="entry name" value="Phenol hydroxylase"/>
    <property type="match status" value="1"/>
</dbReference>
<evidence type="ECO:0000313" key="2">
    <source>
        <dbReference type="Proteomes" id="UP000623795"/>
    </source>
</evidence>
<dbReference type="RefSeq" id="WP_169254956.1">
    <property type="nucleotide sequence ID" value="NZ_WTVN01000004.1"/>
</dbReference>
<dbReference type="InterPro" id="IPR006756">
    <property type="entry name" value="Phenol_hydroxylase"/>
</dbReference>
<proteinExistence type="predicted"/>
<protein>
    <submittedName>
        <fullName evidence="1">Phenol hydroxylase</fullName>
    </submittedName>
</protein>
<dbReference type="InterPro" id="IPR043010">
    <property type="entry name" value="Phenol_hydroxylase_sf"/>
</dbReference>